<evidence type="ECO:0000256" key="4">
    <source>
        <dbReference type="ARBA" id="ARBA00022723"/>
    </source>
</evidence>
<keyword evidence="3" id="KW-0500">Molybdenum</keyword>
<dbReference type="Gene3D" id="3.40.228.10">
    <property type="entry name" value="Dimethylsulfoxide Reductase, domain 2"/>
    <property type="match status" value="1"/>
</dbReference>
<gene>
    <name evidence="11" type="primary">dorA</name>
    <name evidence="11" type="ORF">IMCC3135_15410</name>
</gene>
<dbReference type="InterPro" id="IPR006657">
    <property type="entry name" value="MoPterin_dinucl-bd_dom"/>
</dbReference>
<evidence type="ECO:0000259" key="10">
    <source>
        <dbReference type="Pfam" id="PF18364"/>
    </source>
</evidence>
<feature type="region of interest" description="Disordered" evidence="7">
    <location>
        <begin position="723"/>
        <end position="754"/>
    </location>
</feature>
<keyword evidence="12" id="KW-1185">Reference proteome</keyword>
<comment type="similarity">
    <text evidence="2">Belongs to the prokaryotic molybdopterin-containing oxidoreductase family.</text>
</comment>
<accession>A0A2Z2P0V7</accession>
<dbReference type="GO" id="GO:0030151">
    <property type="term" value="F:molybdenum ion binding"/>
    <property type="evidence" value="ECO:0007669"/>
    <property type="project" value="TreeGrafter"/>
</dbReference>
<dbReference type="PROSITE" id="PS00490">
    <property type="entry name" value="MOLYBDOPTERIN_PROK_2"/>
    <property type="match status" value="1"/>
</dbReference>
<evidence type="ECO:0000256" key="7">
    <source>
        <dbReference type="SAM" id="MobiDB-lite"/>
    </source>
</evidence>
<dbReference type="GO" id="GO:0009061">
    <property type="term" value="P:anaerobic respiration"/>
    <property type="evidence" value="ECO:0007669"/>
    <property type="project" value="TreeGrafter"/>
</dbReference>
<dbReference type="InterPro" id="IPR050612">
    <property type="entry name" value="Prok_Mopterin_Oxidored"/>
</dbReference>
<dbReference type="EC" id="1.7.2.3" evidence="11"/>
<dbReference type="EMBL" id="CP018632">
    <property type="protein sequence ID" value="ASJ73164.1"/>
    <property type="molecule type" value="Genomic_DNA"/>
</dbReference>
<dbReference type="SUPFAM" id="SSF50692">
    <property type="entry name" value="ADC-like"/>
    <property type="match status" value="1"/>
</dbReference>
<evidence type="ECO:0000259" key="9">
    <source>
        <dbReference type="Pfam" id="PF01568"/>
    </source>
</evidence>
<dbReference type="GO" id="GO:0009055">
    <property type="term" value="F:electron transfer activity"/>
    <property type="evidence" value="ECO:0007669"/>
    <property type="project" value="TreeGrafter"/>
</dbReference>
<sequence>MHVPYSDTVTVMKKIAGRLTASHWGVGVVNVEKGRIISVDSHPQDPKGSAINGNIAGSLHGRARVLRPAVRQGWLENGPGHRGVERGKDRFIEVDWDQALDLVANELKRVRVDHGNEAIFAGSYGWSSAGRFHHAQSQLKRFLNTQGGFVRSEGNYSYNAALVLMPHIVGHYRQHVVQATRWSVVARHTKLVVLFGGVAERNTQVSDGGVSRHKTADNLNACAKAGVRFVNISPLRGDCMETLEAQWLPPRPGTDTAVMLGLAHTLYTEDLYDRAFIKSHTVGFDKFLRYLSGQEDGVAKTAEWAAQISGLEADTIRELAREMASKRTMLSTAAGVQRTDYGEQVLWMTVTLASMLGQIGLPGGGYTIGYGVNANIGNTERLFRWATLPQGKNPVENFIPVAMISEMLLKPGTQYPYNGQQRTFPDIKMVWWAGGNPFHHHQDLNRLHQAFQRPDTIIVNEFNWASTARHADIVLPVAAPQERCDFGAGKSDDGLVPMPAHVQPAGQARTEYDIYCDLSERLGSLAEFSEGRDGDQWLRVLWEQTQQAAEQAQVELPDWDTFIAGDMLQIPDPSPDQVFLADYRADPDAHPLPTPSGKIELYSEAIAGFGLDDCPGHATWFEVRDQQRPGHERYPLFMLSGQPKTRLHSQLDNGDYSKQYKIKDREPVLVHPQDAAPRNLQDGDVVELYNERGRCLAGVRITDDIRQGCIFLWTGAWHDPDYSTASHRDRHGNPNVLTHDERTSSLAQGPAAHSTQVQMQRFDDPLPTVTVHEAPEFASLP</sequence>
<evidence type="ECO:0000256" key="5">
    <source>
        <dbReference type="ARBA" id="ARBA00022764"/>
    </source>
</evidence>
<evidence type="ECO:0000259" key="8">
    <source>
        <dbReference type="Pfam" id="PF00384"/>
    </source>
</evidence>
<dbReference type="Proteomes" id="UP000250079">
    <property type="component" value="Chromosome"/>
</dbReference>
<dbReference type="InterPro" id="IPR041460">
    <property type="entry name" value="Molybdopterin_N"/>
</dbReference>
<evidence type="ECO:0000256" key="2">
    <source>
        <dbReference type="ARBA" id="ARBA00010312"/>
    </source>
</evidence>
<evidence type="ECO:0000256" key="1">
    <source>
        <dbReference type="ARBA" id="ARBA00001942"/>
    </source>
</evidence>
<dbReference type="InterPro" id="IPR009010">
    <property type="entry name" value="Asp_de-COase-like_dom_sf"/>
</dbReference>
<dbReference type="InterPro" id="IPR006656">
    <property type="entry name" value="Mopterin_OxRdtase"/>
</dbReference>
<dbReference type="Pfam" id="PF18364">
    <property type="entry name" value="Molybdopterin_N"/>
    <property type="match status" value="1"/>
</dbReference>
<evidence type="ECO:0000256" key="6">
    <source>
        <dbReference type="ARBA" id="ARBA00023002"/>
    </source>
</evidence>
<keyword evidence="6 11" id="KW-0560">Oxidoreductase</keyword>
<evidence type="ECO:0000313" key="12">
    <source>
        <dbReference type="Proteomes" id="UP000250079"/>
    </source>
</evidence>
<evidence type="ECO:0000256" key="3">
    <source>
        <dbReference type="ARBA" id="ARBA00022505"/>
    </source>
</evidence>
<dbReference type="PANTHER" id="PTHR43742:SF10">
    <property type="entry name" value="TRIMETHYLAMINE-N-OXIDE REDUCTASE 2"/>
    <property type="match status" value="1"/>
</dbReference>
<proteinExistence type="inferred from homology"/>
<feature type="domain" description="Molybdopterin oxidoreductase N-terminal" evidence="10">
    <location>
        <begin position="20"/>
        <end position="60"/>
    </location>
</feature>
<reference evidence="11 12" key="1">
    <citation type="submission" date="2016-12" db="EMBL/GenBank/DDBJ databases">
        <authorList>
            <person name="Song W.-J."/>
            <person name="Kurnit D.M."/>
        </authorList>
    </citation>
    <scope>NUCLEOTIDE SEQUENCE [LARGE SCALE GENOMIC DNA]</scope>
    <source>
        <strain evidence="11 12">IMCC3135</strain>
    </source>
</reference>
<protein>
    <submittedName>
        <fullName evidence="11">Dimethyl sulfoxide/trimethylamine N-oxide reductase</fullName>
        <ecNumber evidence="11">1.7.2.3</ecNumber>
    </submittedName>
</protein>
<dbReference type="InterPro" id="IPR006655">
    <property type="entry name" value="Mopterin_OxRdtase_prok_CS"/>
</dbReference>
<keyword evidence="5" id="KW-0574">Periplasm</keyword>
<feature type="domain" description="Molybdopterin oxidoreductase" evidence="8">
    <location>
        <begin position="64"/>
        <end position="521"/>
    </location>
</feature>
<dbReference type="Gene3D" id="2.40.40.20">
    <property type="match status" value="1"/>
</dbReference>
<dbReference type="Gene3D" id="3.40.50.740">
    <property type="match status" value="1"/>
</dbReference>
<dbReference type="GO" id="GO:0043546">
    <property type="term" value="F:molybdopterin cofactor binding"/>
    <property type="evidence" value="ECO:0007669"/>
    <property type="project" value="InterPro"/>
</dbReference>
<dbReference type="GO" id="GO:0030288">
    <property type="term" value="C:outer membrane-bounded periplasmic space"/>
    <property type="evidence" value="ECO:0007669"/>
    <property type="project" value="TreeGrafter"/>
</dbReference>
<dbReference type="GO" id="GO:0050626">
    <property type="term" value="F:trimethylamine-N-oxide reductase (cytochrome c) activity"/>
    <property type="evidence" value="ECO:0007669"/>
    <property type="project" value="UniProtKB-EC"/>
</dbReference>
<dbReference type="KEGG" id="gai:IMCC3135_15410"/>
<feature type="domain" description="Molybdopterin dinucleotide-binding" evidence="9">
    <location>
        <begin position="636"/>
        <end position="755"/>
    </location>
</feature>
<dbReference type="SUPFAM" id="SSF53706">
    <property type="entry name" value="Formate dehydrogenase/DMSO reductase, domains 1-3"/>
    <property type="match status" value="1"/>
</dbReference>
<comment type="cofactor">
    <cofactor evidence="1">
        <name>Mo-bis(molybdopterin guanine dinucleotide)</name>
        <dbReference type="ChEBI" id="CHEBI:60539"/>
    </cofactor>
</comment>
<dbReference type="AlphaFoldDB" id="A0A2Z2P0V7"/>
<dbReference type="Pfam" id="PF00384">
    <property type="entry name" value="Molybdopterin"/>
    <property type="match status" value="1"/>
</dbReference>
<keyword evidence="4" id="KW-0479">Metal-binding</keyword>
<dbReference type="Gene3D" id="3.90.55.10">
    <property type="entry name" value="Dimethylsulfoxide Reductase, domain 3"/>
    <property type="match status" value="1"/>
</dbReference>
<dbReference type="PANTHER" id="PTHR43742">
    <property type="entry name" value="TRIMETHYLAMINE-N-OXIDE REDUCTASE"/>
    <property type="match status" value="1"/>
</dbReference>
<organism evidence="11 12">
    <name type="scientific">Granulosicoccus antarcticus IMCC3135</name>
    <dbReference type="NCBI Taxonomy" id="1192854"/>
    <lineage>
        <taxon>Bacteria</taxon>
        <taxon>Pseudomonadati</taxon>
        <taxon>Pseudomonadota</taxon>
        <taxon>Gammaproteobacteria</taxon>
        <taxon>Chromatiales</taxon>
        <taxon>Granulosicoccaceae</taxon>
        <taxon>Granulosicoccus</taxon>
    </lineage>
</organism>
<dbReference type="Pfam" id="PF01568">
    <property type="entry name" value="Molydop_binding"/>
    <property type="match status" value="1"/>
</dbReference>
<evidence type="ECO:0000313" key="11">
    <source>
        <dbReference type="EMBL" id="ASJ73164.1"/>
    </source>
</evidence>
<name>A0A2Z2P0V7_9GAMM</name>